<evidence type="ECO:0000259" key="1">
    <source>
        <dbReference type="Pfam" id="PF13744"/>
    </source>
</evidence>
<dbReference type="SUPFAM" id="SSF47413">
    <property type="entry name" value="lambda repressor-like DNA-binding domains"/>
    <property type="match status" value="1"/>
</dbReference>
<evidence type="ECO:0000313" key="2">
    <source>
        <dbReference type="EMBL" id="WYF46842.1"/>
    </source>
</evidence>
<dbReference type="EMBL" id="CP149786">
    <property type="protein sequence ID" value="WYF46842.1"/>
    <property type="molecule type" value="Genomic_DNA"/>
</dbReference>
<dbReference type="InterPro" id="IPR010982">
    <property type="entry name" value="Lambda_DNA-bd_dom_sf"/>
</dbReference>
<dbReference type="RefSeq" id="WP_339098362.1">
    <property type="nucleotide sequence ID" value="NZ_CP149786.1"/>
</dbReference>
<sequence>MIDTEIRHTSPAGANIFEELGFEPAEAAQMKAEVQLEIEAAQAIKRQLMDEISGWIEENHLKQHEAAEKLKVSRPRVSDVVNHKTAKFTIDALVGMLARTGKRVQVQIQSASSASALPQQ</sequence>
<geneLocation type="plasmid" evidence="2">
    <name>p3</name>
</geneLocation>
<reference evidence="2" key="1">
    <citation type="submission" date="2024-03" db="EMBL/GenBank/DDBJ databases">
        <title>Deinococcus weizhi sp. nov., isolated from human skin.</title>
        <authorList>
            <person name="Wei Z."/>
            <person name="Tian F."/>
            <person name="Yang C."/>
            <person name="Xin L.T."/>
            <person name="Wen Z.J."/>
            <person name="Lan K.C."/>
            <person name="Yu L."/>
            <person name="Zhe W."/>
            <person name="Dan F.D."/>
            <person name="Jun W."/>
            <person name="Rui Z."/>
            <person name="Yong X.J."/>
            <person name="Ting Y."/>
            <person name="Wei X."/>
            <person name="Xu Z.G."/>
            <person name="Xin Z."/>
            <person name="Dong F.G."/>
            <person name="Ni X.M."/>
            <person name="Zheng M.G."/>
            <person name="Chun Y."/>
            <person name="Qian W.X."/>
        </authorList>
    </citation>
    <scope>NUCLEOTIDE SEQUENCE</scope>
    <source>
        <strain evidence="2">VB142</strain>
        <plasmid evidence="2">p3</plasmid>
    </source>
</reference>
<dbReference type="GO" id="GO:0003677">
    <property type="term" value="F:DNA binding"/>
    <property type="evidence" value="ECO:0007669"/>
    <property type="project" value="InterPro"/>
</dbReference>
<dbReference type="InterPro" id="IPR039554">
    <property type="entry name" value="HigA2-like_HTH"/>
</dbReference>
<name>A0AAU6Q9A9_9DEIO</name>
<feature type="domain" description="HigA2-like helix-turn-helix" evidence="1">
    <location>
        <begin position="40"/>
        <end position="108"/>
    </location>
</feature>
<dbReference type="Pfam" id="PF13744">
    <property type="entry name" value="HTH_37"/>
    <property type="match status" value="1"/>
</dbReference>
<protein>
    <submittedName>
        <fullName evidence="2">XRE family transcriptional regulator</fullName>
    </submittedName>
</protein>
<dbReference type="AlphaFoldDB" id="A0AAU6Q9A9"/>
<keyword evidence="2" id="KW-0614">Plasmid</keyword>
<gene>
    <name evidence="2" type="ORF">WDJ50_18720</name>
</gene>
<dbReference type="Gene3D" id="1.10.260.40">
    <property type="entry name" value="lambda repressor-like DNA-binding domains"/>
    <property type="match status" value="1"/>
</dbReference>
<accession>A0AAU6Q9A9</accession>
<proteinExistence type="predicted"/>
<organism evidence="2">
    <name type="scientific">Deinococcus sp. VB142</name>
    <dbReference type="NCBI Taxonomy" id="3112952"/>
    <lineage>
        <taxon>Bacteria</taxon>
        <taxon>Thermotogati</taxon>
        <taxon>Deinococcota</taxon>
        <taxon>Deinococci</taxon>
        <taxon>Deinococcales</taxon>
        <taxon>Deinococcaceae</taxon>
        <taxon>Deinococcus</taxon>
    </lineage>
</organism>